<sequence>FYGKHHTKKTKNRISASLKRIKEENRIKKENRACAFCNKSIIKRFVIFSNIEQDIKVHYFCNKACKFKWLNKIR</sequence>
<dbReference type="AlphaFoldDB" id="A0A0F9M6P8"/>
<protein>
    <recommendedName>
        <fullName evidence="2">MYM-type domain-containing protein</fullName>
    </recommendedName>
</protein>
<reference evidence="1" key="1">
    <citation type="journal article" date="2015" name="Nature">
        <title>Complex archaea that bridge the gap between prokaryotes and eukaryotes.</title>
        <authorList>
            <person name="Spang A."/>
            <person name="Saw J.H."/>
            <person name="Jorgensen S.L."/>
            <person name="Zaremba-Niedzwiedzka K."/>
            <person name="Martijn J."/>
            <person name="Lind A.E."/>
            <person name="van Eijk R."/>
            <person name="Schleper C."/>
            <person name="Guy L."/>
            <person name="Ettema T.J."/>
        </authorList>
    </citation>
    <scope>NUCLEOTIDE SEQUENCE</scope>
</reference>
<proteinExistence type="predicted"/>
<evidence type="ECO:0000313" key="1">
    <source>
        <dbReference type="EMBL" id="KKM72305.1"/>
    </source>
</evidence>
<gene>
    <name evidence="1" type="ORF">LCGC14_1421900</name>
</gene>
<evidence type="ECO:0008006" key="2">
    <source>
        <dbReference type="Google" id="ProtNLM"/>
    </source>
</evidence>
<dbReference type="EMBL" id="LAZR01009496">
    <property type="protein sequence ID" value="KKM72305.1"/>
    <property type="molecule type" value="Genomic_DNA"/>
</dbReference>
<comment type="caution">
    <text evidence="1">The sequence shown here is derived from an EMBL/GenBank/DDBJ whole genome shotgun (WGS) entry which is preliminary data.</text>
</comment>
<feature type="non-terminal residue" evidence="1">
    <location>
        <position position="1"/>
    </location>
</feature>
<name>A0A0F9M6P8_9ZZZZ</name>
<accession>A0A0F9M6P8</accession>
<organism evidence="1">
    <name type="scientific">marine sediment metagenome</name>
    <dbReference type="NCBI Taxonomy" id="412755"/>
    <lineage>
        <taxon>unclassified sequences</taxon>
        <taxon>metagenomes</taxon>
        <taxon>ecological metagenomes</taxon>
    </lineage>
</organism>